<keyword evidence="3" id="KW-1185">Reference proteome</keyword>
<organism evidence="2 3">
    <name type="scientific">Passalora fulva</name>
    <name type="common">Tomato leaf mold</name>
    <name type="synonym">Cladosporium fulvum</name>
    <dbReference type="NCBI Taxonomy" id="5499"/>
    <lineage>
        <taxon>Eukaryota</taxon>
        <taxon>Fungi</taxon>
        <taxon>Dikarya</taxon>
        <taxon>Ascomycota</taxon>
        <taxon>Pezizomycotina</taxon>
        <taxon>Dothideomycetes</taxon>
        <taxon>Dothideomycetidae</taxon>
        <taxon>Mycosphaerellales</taxon>
        <taxon>Mycosphaerellaceae</taxon>
        <taxon>Fulvia</taxon>
    </lineage>
</organism>
<dbReference type="Proteomes" id="UP000756132">
    <property type="component" value="Chromosome 4"/>
</dbReference>
<reference evidence="2" key="2">
    <citation type="journal article" date="2022" name="Microb. Genom.">
        <title>A chromosome-scale genome assembly of the tomato pathogen Cladosporium fulvum reveals a compartmentalized genome architecture and the presence of a dispensable chromosome.</title>
        <authorList>
            <person name="Zaccaron A.Z."/>
            <person name="Chen L.H."/>
            <person name="Samaras A."/>
            <person name="Stergiopoulos I."/>
        </authorList>
    </citation>
    <scope>NUCLEOTIDE SEQUENCE</scope>
    <source>
        <strain evidence="2">Race5_Kim</strain>
    </source>
</reference>
<proteinExistence type="predicted"/>
<evidence type="ECO:0000256" key="1">
    <source>
        <dbReference type="SAM" id="MobiDB-lite"/>
    </source>
</evidence>
<gene>
    <name evidence="2" type="ORF">CLAFUR5_05381</name>
</gene>
<evidence type="ECO:0008006" key="4">
    <source>
        <dbReference type="Google" id="ProtNLM"/>
    </source>
</evidence>
<feature type="compositionally biased region" description="Basic and acidic residues" evidence="1">
    <location>
        <begin position="463"/>
        <end position="479"/>
    </location>
</feature>
<evidence type="ECO:0000313" key="3">
    <source>
        <dbReference type="Proteomes" id="UP000756132"/>
    </source>
</evidence>
<dbReference type="OrthoDB" id="3867578at2759"/>
<protein>
    <recommendedName>
        <fullName evidence="4">BTB domain-containing protein</fullName>
    </recommendedName>
</protein>
<accession>A0A9Q8P7Y2</accession>
<dbReference type="RefSeq" id="XP_047760882.1">
    <property type="nucleotide sequence ID" value="XM_047904529.1"/>
</dbReference>
<dbReference type="KEGG" id="ffu:CLAFUR5_05381"/>
<evidence type="ECO:0000313" key="2">
    <source>
        <dbReference type="EMBL" id="UJO16516.1"/>
    </source>
</evidence>
<feature type="region of interest" description="Disordered" evidence="1">
    <location>
        <begin position="462"/>
        <end position="491"/>
    </location>
</feature>
<name>A0A9Q8P7Y2_PASFU</name>
<dbReference type="AlphaFoldDB" id="A0A9Q8P7Y2"/>
<dbReference type="EMBL" id="CP090166">
    <property type="protein sequence ID" value="UJO16516.1"/>
    <property type="molecule type" value="Genomic_DNA"/>
</dbReference>
<sequence>MANTPSPEHAPPSLPPMRFEGGDVIIKISSDPREWLLLHASVLRAASDYFNSFLQPIWGRPPIITDEKGEHNIEVYSLAMVIEDYTYFLKANAQPCDHGVGLDVNLLVNSEYDDTDLSADQVFEQPDATSPLYFRVMFALIYDLPISLQQIFADRKPSRYVGEQKLIAAVRFFSNVVALAKYHNCLEMVAPRLSKMLLQEPDIWMAISDAPEGFLILAKHLKCKQVYIEALRHVAYKTDVDALRTDVGAYETDAGEHKTHVELLAQHAGISESYAAEIHNYAQSVRRDSIADVKQVLLQLGLTHLDEQYAMADRRTSFINALSHRLSKAKKDKQRLRAEALARYVFGQRHGHGYTKDKPLPPFASACTDLMGAGGLEDPTAIFGHRVVKQHAAISADNPKSAATLAGMIHEKLVAIARDARLVIQNHCKPREEDEYKDRQRTGWPAKCGLFTHRGEFTASGLPHDRVPWSDDEREREAAGDLAGVSGKDDRTTPTITTVAALDAWVDLLGLNDGSRDDEAKEHSAECENCGH</sequence>
<dbReference type="GeneID" id="71985259"/>
<reference evidence="2" key="1">
    <citation type="submission" date="2021-12" db="EMBL/GenBank/DDBJ databases">
        <authorList>
            <person name="Zaccaron A."/>
            <person name="Stergiopoulos I."/>
        </authorList>
    </citation>
    <scope>NUCLEOTIDE SEQUENCE</scope>
    <source>
        <strain evidence="2">Race5_Kim</strain>
    </source>
</reference>